<dbReference type="SMART" id="SM00984">
    <property type="entry name" value="UDPG_MGDP_dh_C"/>
    <property type="match status" value="1"/>
</dbReference>
<dbReference type="PANTHER" id="PTHR43750">
    <property type="entry name" value="UDP-GLUCOSE 6-DEHYDROGENASE TUAD"/>
    <property type="match status" value="1"/>
</dbReference>
<dbReference type="SUPFAM" id="SSF52413">
    <property type="entry name" value="UDP-glucose/GDP-mannose dehydrogenase C-terminal domain"/>
    <property type="match status" value="1"/>
</dbReference>
<evidence type="ECO:0000256" key="11">
    <source>
        <dbReference type="PIRSR" id="PIRSR500134-3"/>
    </source>
</evidence>
<dbReference type="Pfam" id="PF03721">
    <property type="entry name" value="UDPG_MGDP_dh_N"/>
    <property type="match status" value="1"/>
</dbReference>
<keyword evidence="5 8" id="KW-0560">Oxidoreductase</keyword>
<feature type="binding site" evidence="10">
    <location>
        <begin position="146"/>
        <end position="149"/>
    </location>
    <ligand>
        <name>substrate</name>
    </ligand>
</feature>
<reference evidence="13 14" key="1">
    <citation type="submission" date="2018-05" db="EMBL/GenBank/DDBJ databases">
        <title>Candidatus Cardinium hertigii Genome Assembly.</title>
        <authorList>
            <person name="Showmaker K.C."/>
            <person name="Walden K.O."/>
            <person name="Fields C.J."/>
            <person name="Lambert K.N."/>
            <person name="Hudson M.E."/>
        </authorList>
    </citation>
    <scope>NUCLEOTIDE SEQUENCE [LARGE SCALE GENOMIC DNA]</scope>
    <source>
        <strain evidence="14">cHgTN10</strain>
    </source>
</reference>
<feature type="binding site" evidence="11">
    <location>
        <position position="30"/>
    </location>
    <ligand>
        <name>NAD(+)</name>
        <dbReference type="ChEBI" id="CHEBI:57540"/>
    </ligand>
</feature>
<evidence type="ECO:0000256" key="6">
    <source>
        <dbReference type="ARBA" id="ARBA00023027"/>
    </source>
</evidence>
<dbReference type="EC" id="1.1.1.22" evidence="3 8"/>
<feature type="domain" description="UDP-glucose/GDP-mannose dehydrogenase C-terminal" evidence="12">
    <location>
        <begin position="310"/>
        <end position="415"/>
    </location>
</feature>
<evidence type="ECO:0000256" key="5">
    <source>
        <dbReference type="ARBA" id="ARBA00023002"/>
    </source>
</evidence>
<comment type="catalytic activity">
    <reaction evidence="7 8">
        <text>UDP-alpha-D-glucose + 2 NAD(+) + H2O = UDP-alpha-D-glucuronate + 2 NADH + 3 H(+)</text>
        <dbReference type="Rhea" id="RHEA:23596"/>
        <dbReference type="ChEBI" id="CHEBI:15377"/>
        <dbReference type="ChEBI" id="CHEBI:15378"/>
        <dbReference type="ChEBI" id="CHEBI:57540"/>
        <dbReference type="ChEBI" id="CHEBI:57945"/>
        <dbReference type="ChEBI" id="CHEBI:58052"/>
        <dbReference type="ChEBI" id="CHEBI:58885"/>
        <dbReference type="EC" id="1.1.1.22"/>
    </reaction>
</comment>
<evidence type="ECO:0000256" key="1">
    <source>
        <dbReference type="ARBA" id="ARBA00004701"/>
    </source>
</evidence>
<dbReference type="KEGG" id="cher:DK880_00712"/>
<dbReference type="PANTHER" id="PTHR43750:SF3">
    <property type="entry name" value="UDP-GLUCOSE 6-DEHYDROGENASE TUAD"/>
    <property type="match status" value="1"/>
</dbReference>
<evidence type="ECO:0000256" key="2">
    <source>
        <dbReference type="ARBA" id="ARBA00006601"/>
    </source>
</evidence>
<dbReference type="GO" id="GO:0006065">
    <property type="term" value="P:UDP-glucuronate biosynthetic process"/>
    <property type="evidence" value="ECO:0007669"/>
    <property type="project" value="UniProtKB-UniPathway"/>
</dbReference>
<accession>A0A2Z3L8Y3</accession>
<dbReference type="UniPathway" id="UPA00038">
    <property type="reaction ID" value="UER00491"/>
</dbReference>
<dbReference type="InterPro" id="IPR014027">
    <property type="entry name" value="UDP-Glc/GDP-Man_DH_C"/>
</dbReference>
<feature type="binding site" evidence="11">
    <location>
        <position position="35"/>
    </location>
    <ligand>
        <name>NAD(+)</name>
        <dbReference type="ChEBI" id="CHEBI:57540"/>
    </ligand>
</feature>
<dbReference type="Gene3D" id="1.20.5.100">
    <property type="entry name" value="Cytochrome c1, transmembrane anchor, C-terminal"/>
    <property type="match status" value="1"/>
</dbReference>
<feature type="active site" description="Nucleophile" evidence="9">
    <location>
        <position position="257"/>
    </location>
</feature>
<feature type="binding site" evidence="11">
    <location>
        <position position="324"/>
    </location>
    <ligand>
        <name>NAD(+)</name>
        <dbReference type="ChEBI" id="CHEBI:57540"/>
    </ligand>
</feature>
<dbReference type="SUPFAM" id="SSF48179">
    <property type="entry name" value="6-phosphogluconate dehydrogenase C-terminal domain-like"/>
    <property type="match status" value="1"/>
</dbReference>
<name>A0A2Z3L8Y3_9BACT</name>
<dbReference type="AlphaFoldDB" id="A0A2Z3L8Y3"/>
<keyword evidence="6 8" id="KW-0520">NAD</keyword>
<feature type="binding site" evidence="11">
    <location>
        <position position="260"/>
    </location>
    <ligand>
        <name>NAD(+)</name>
        <dbReference type="ChEBI" id="CHEBI:57540"/>
    </ligand>
</feature>
<comment type="similarity">
    <text evidence="2 8">Belongs to the UDP-glucose/GDP-mannose dehydrogenase family.</text>
</comment>
<feature type="binding site" evidence="11">
    <location>
        <position position="83"/>
    </location>
    <ligand>
        <name>NAD(+)</name>
        <dbReference type="ChEBI" id="CHEBI:57540"/>
    </ligand>
</feature>
<feature type="binding site" evidence="10">
    <location>
        <position position="201"/>
    </location>
    <ligand>
        <name>substrate</name>
    </ligand>
</feature>
<dbReference type="Pfam" id="PF03720">
    <property type="entry name" value="UDPG_MGDP_dh_C"/>
    <property type="match status" value="1"/>
</dbReference>
<dbReference type="GO" id="GO:0000271">
    <property type="term" value="P:polysaccharide biosynthetic process"/>
    <property type="evidence" value="ECO:0007669"/>
    <property type="project" value="InterPro"/>
</dbReference>
<feature type="binding site" evidence="11">
    <location>
        <position position="118"/>
    </location>
    <ligand>
        <name>NAD(+)</name>
        <dbReference type="ChEBI" id="CHEBI:57540"/>
    </ligand>
</feature>
<dbReference type="SUPFAM" id="SSF51735">
    <property type="entry name" value="NAD(P)-binding Rossmann-fold domains"/>
    <property type="match status" value="1"/>
</dbReference>
<dbReference type="PIRSF" id="PIRSF000124">
    <property type="entry name" value="UDPglc_GDPman_dh"/>
    <property type="match status" value="1"/>
</dbReference>
<evidence type="ECO:0000313" key="14">
    <source>
        <dbReference type="Proteomes" id="UP000245872"/>
    </source>
</evidence>
<dbReference type="Pfam" id="PF00984">
    <property type="entry name" value="UDPG_MGDP_dh"/>
    <property type="match status" value="1"/>
</dbReference>
<evidence type="ECO:0000256" key="7">
    <source>
        <dbReference type="ARBA" id="ARBA00047473"/>
    </source>
</evidence>
<protein>
    <recommendedName>
        <fullName evidence="4 8">UDP-glucose 6-dehydrogenase</fullName>
        <ecNumber evidence="3 8">1.1.1.22</ecNumber>
    </recommendedName>
</protein>
<dbReference type="Proteomes" id="UP000245872">
    <property type="component" value="Chromosome"/>
</dbReference>
<feature type="binding site" evidence="10">
    <location>
        <position position="254"/>
    </location>
    <ligand>
        <name>substrate</name>
    </ligand>
</feature>
<sequence length="432" mass="47771">MYITVVGIGYVGLITAVGLAILGHTVHGVDIDAQKIADLLNGPCPLYEKNVQKKINYLYAKKLLHFGTHYRRHDRIFFLTVGTPASQDGTIDLTPLYAAIDSIIAFVPNGALFLIKSTVPVGTSRKIVHYLREKNVCHAVVSNPEFLREGNALYDFLNPDRIVIGADNTHCTAILTKLYQPLLNKKIPFLLTDPTTAELIKQASNAFLANKIALLNELSDLCVQTKADLGALSLGIGLDKRIGEAYLKGGPGFGGSCLPKDIRSLSRSFHQYGIASHILPAVITANNHRFTYIVNRITAILGGIKNKIIALYGLTFKADTDDTRGSPSLSIIELLLAQKAIIHGYDPKTKYDLLTYNEKGSIKFFSNPEETLCEAEALIIATEWDMFQNIDFEKIKTKGMLKSNIIIDLRNILNKNLIQQQGFSYYCLGRDI</sequence>
<comment type="pathway">
    <text evidence="1">Nucleotide-sugar biosynthesis; UDP-alpha-D-glucuronate biosynthesis; UDP-alpha-D-glucuronate from UDP-alpha-D-glucose: step 1/1.</text>
</comment>
<dbReference type="InterPro" id="IPR008927">
    <property type="entry name" value="6-PGluconate_DH-like_C_sf"/>
</dbReference>
<dbReference type="InterPro" id="IPR036220">
    <property type="entry name" value="UDP-Glc/GDP-Man_DH_C_sf"/>
</dbReference>
<gene>
    <name evidence="13" type="primary">rkpK</name>
    <name evidence="13" type="ORF">DK880_00712</name>
</gene>
<feature type="binding site" evidence="10">
    <location>
        <position position="317"/>
    </location>
    <ligand>
        <name>substrate</name>
    </ligand>
</feature>
<feature type="binding site" evidence="11">
    <location>
        <position position="149"/>
    </location>
    <ligand>
        <name>NAD(+)</name>
        <dbReference type="ChEBI" id="CHEBI:57540"/>
    </ligand>
</feature>
<dbReference type="RefSeq" id="WP_162534166.1">
    <property type="nucleotide sequence ID" value="NZ_CP029619.1"/>
</dbReference>
<evidence type="ECO:0000313" key="13">
    <source>
        <dbReference type="EMBL" id="AWN82023.1"/>
    </source>
</evidence>
<dbReference type="InterPro" id="IPR028357">
    <property type="entry name" value="UDPglc_DH_bac"/>
</dbReference>
<dbReference type="InterPro" id="IPR017476">
    <property type="entry name" value="UDP-Glc/GDP-Man"/>
</dbReference>
<dbReference type="InterPro" id="IPR001732">
    <property type="entry name" value="UDP-Glc/GDP-Man_DH_N"/>
</dbReference>
<evidence type="ECO:0000256" key="9">
    <source>
        <dbReference type="PIRSR" id="PIRSR500134-1"/>
    </source>
</evidence>
<dbReference type="InterPro" id="IPR036291">
    <property type="entry name" value="NAD(P)-bd_dom_sf"/>
</dbReference>
<evidence type="ECO:0000256" key="8">
    <source>
        <dbReference type="PIRNR" id="PIRNR000124"/>
    </source>
</evidence>
<evidence type="ECO:0000256" key="4">
    <source>
        <dbReference type="ARBA" id="ARBA00015132"/>
    </source>
</evidence>
<evidence type="ECO:0000259" key="12">
    <source>
        <dbReference type="SMART" id="SM00984"/>
    </source>
</evidence>
<dbReference type="Gene3D" id="3.40.50.720">
    <property type="entry name" value="NAD(P)-binding Rossmann-like Domain"/>
    <property type="match status" value="2"/>
</dbReference>
<dbReference type="GO" id="GO:0003979">
    <property type="term" value="F:UDP-glucose 6-dehydrogenase activity"/>
    <property type="evidence" value="ECO:0007669"/>
    <property type="project" value="UniProtKB-EC"/>
</dbReference>
<proteinExistence type="inferred from homology"/>
<dbReference type="GO" id="GO:0051287">
    <property type="term" value="F:NAD binding"/>
    <property type="evidence" value="ECO:0007669"/>
    <property type="project" value="InterPro"/>
</dbReference>
<dbReference type="PIRSF" id="PIRSF500134">
    <property type="entry name" value="UDPglc_DH_bac"/>
    <property type="match status" value="1"/>
</dbReference>
<feature type="binding site" evidence="10">
    <location>
        <begin position="246"/>
        <end position="250"/>
    </location>
    <ligand>
        <name>substrate</name>
    </ligand>
</feature>
<dbReference type="NCBIfam" id="TIGR03026">
    <property type="entry name" value="NDP-sugDHase"/>
    <property type="match status" value="1"/>
</dbReference>
<evidence type="ECO:0000256" key="3">
    <source>
        <dbReference type="ARBA" id="ARBA00012954"/>
    </source>
</evidence>
<dbReference type="InterPro" id="IPR014026">
    <property type="entry name" value="UDP-Glc/GDP-Man_DH_dimer"/>
</dbReference>
<organism evidence="13 14">
    <name type="scientific">Candidatus Cardinium hertigii</name>
    <dbReference type="NCBI Taxonomy" id="247481"/>
    <lineage>
        <taxon>Bacteria</taxon>
        <taxon>Pseudomonadati</taxon>
        <taxon>Bacteroidota</taxon>
        <taxon>Cytophagia</taxon>
        <taxon>Cytophagales</taxon>
        <taxon>Amoebophilaceae</taxon>
        <taxon>Candidatus Cardinium</taxon>
    </lineage>
</organism>
<keyword evidence="14" id="KW-1185">Reference proteome</keyword>
<evidence type="ECO:0000256" key="10">
    <source>
        <dbReference type="PIRSR" id="PIRSR500134-2"/>
    </source>
</evidence>
<dbReference type="EMBL" id="CP029619">
    <property type="protein sequence ID" value="AWN82023.1"/>
    <property type="molecule type" value="Genomic_DNA"/>
</dbReference>